<dbReference type="PANTHER" id="PTHR47737:SF1">
    <property type="entry name" value="GLYCINE BETAINE_PROLINE BETAINE TRANSPORT SYSTEM PERMEASE PROTEIN PROW"/>
    <property type="match status" value="1"/>
</dbReference>
<dbReference type="RefSeq" id="WP_124237313.1">
    <property type="nucleotide sequence ID" value="NZ_JBHUFI010000013.1"/>
</dbReference>
<feature type="chain" id="PRO_5039707286" evidence="5">
    <location>
        <begin position="28"/>
        <end position="303"/>
    </location>
</feature>
<keyword evidence="4" id="KW-0472">Membrane</keyword>
<dbReference type="GO" id="GO:0015226">
    <property type="term" value="F:carnitine transmembrane transporter activity"/>
    <property type="evidence" value="ECO:0007669"/>
    <property type="project" value="TreeGrafter"/>
</dbReference>
<dbReference type="SUPFAM" id="SSF53850">
    <property type="entry name" value="Periplasmic binding protein-like II"/>
    <property type="match status" value="1"/>
</dbReference>
<keyword evidence="2" id="KW-0813">Transport</keyword>
<comment type="subcellular location">
    <subcellularLocation>
        <location evidence="1">Cell membrane</location>
    </subcellularLocation>
</comment>
<reference evidence="7 8" key="1">
    <citation type="submission" date="2018-11" db="EMBL/GenBank/DDBJ databases">
        <authorList>
            <person name="Li F."/>
        </authorList>
    </citation>
    <scope>NUCLEOTIDE SEQUENCE [LARGE SCALE GENOMIC DNA]</scope>
    <source>
        <strain evidence="7 8">YS17T</strain>
    </source>
</reference>
<dbReference type="GO" id="GO:0005275">
    <property type="term" value="F:amine transmembrane transporter activity"/>
    <property type="evidence" value="ECO:0007669"/>
    <property type="project" value="TreeGrafter"/>
</dbReference>
<feature type="domain" description="ABC-type glycine betaine transport system substrate-binding" evidence="6">
    <location>
        <begin position="42"/>
        <end position="293"/>
    </location>
</feature>
<protein>
    <submittedName>
        <fullName evidence="7">Glycine betaine ABC transporter substrate-binding protein</fullName>
    </submittedName>
</protein>
<dbReference type="PANTHER" id="PTHR47737">
    <property type="entry name" value="GLYCINE BETAINE/PROLINE BETAINE TRANSPORT SYSTEM PERMEASE PROTEIN PROW"/>
    <property type="match status" value="1"/>
</dbReference>
<dbReference type="EMBL" id="RQJX01000015">
    <property type="protein sequence ID" value="RQN03050.1"/>
    <property type="molecule type" value="Genomic_DNA"/>
</dbReference>
<dbReference type="AlphaFoldDB" id="A0A3N6W6A8"/>
<dbReference type="GO" id="GO:0031460">
    <property type="term" value="P:glycine betaine transport"/>
    <property type="evidence" value="ECO:0007669"/>
    <property type="project" value="TreeGrafter"/>
</dbReference>
<evidence type="ECO:0000313" key="7">
    <source>
        <dbReference type="EMBL" id="RQN03050.1"/>
    </source>
</evidence>
<dbReference type="Proteomes" id="UP000275225">
    <property type="component" value="Unassembled WGS sequence"/>
</dbReference>
<dbReference type="InterPro" id="IPR007210">
    <property type="entry name" value="ABC_Gly_betaine_transp_sub-bd"/>
</dbReference>
<dbReference type="PROSITE" id="PS51257">
    <property type="entry name" value="PROKAR_LIPOPROTEIN"/>
    <property type="match status" value="1"/>
</dbReference>
<keyword evidence="3" id="KW-1003">Cell membrane</keyword>
<dbReference type="Gene3D" id="3.40.190.100">
    <property type="entry name" value="Glycine betaine-binding periplasmic protein, domain 2"/>
    <property type="match status" value="1"/>
</dbReference>
<dbReference type="OrthoDB" id="9787902at2"/>
<organism evidence="7 8">
    <name type="scientific">Aeromicrobium camelliae</name>
    <dbReference type="NCBI Taxonomy" id="1538144"/>
    <lineage>
        <taxon>Bacteria</taxon>
        <taxon>Bacillati</taxon>
        <taxon>Actinomycetota</taxon>
        <taxon>Actinomycetes</taxon>
        <taxon>Propionibacteriales</taxon>
        <taxon>Nocardioidaceae</taxon>
        <taxon>Aeromicrobium</taxon>
    </lineage>
</organism>
<evidence type="ECO:0000256" key="2">
    <source>
        <dbReference type="ARBA" id="ARBA00022448"/>
    </source>
</evidence>
<accession>A0A3N6W6A8</accession>
<gene>
    <name evidence="7" type="ORF">EHW97_11500</name>
</gene>
<sequence>MKLSGRKRATGLLAGAVALGLTLGACGGGDDASGDGGDGADKSITLGIIPSWTDGLSTAHLWKHVLEEEGYEVKIEEISEAAPLYTGVANGDIDVYPSAWPEVTHASYMEEYGDDLEDLGAYYDGAKLTFAVPEYTDIDSIADLKGNADMFDGKIVGIEPGAGLTKQTKESVIPTYELDDEYQLVESSTTAMLAELKKATGAQEDIVVTLWKPFWANSEFPVKDLEDPEGALGEAETLNAIATAGFSEEYPELAEMFANFKLDDEAYGSLENLVVNEYGEGREDEAVEAWLEENPNFIESLKG</sequence>
<dbReference type="GO" id="GO:0043190">
    <property type="term" value="C:ATP-binding cassette (ABC) transporter complex"/>
    <property type="evidence" value="ECO:0007669"/>
    <property type="project" value="InterPro"/>
</dbReference>
<evidence type="ECO:0000256" key="1">
    <source>
        <dbReference type="ARBA" id="ARBA00004236"/>
    </source>
</evidence>
<dbReference type="GO" id="GO:0015871">
    <property type="term" value="P:choline transport"/>
    <property type="evidence" value="ECO:0007669"/>
    <property type="project" value="TreeGrafter"/>
</dbReference>
<evidence type="ECO:0000313" key="8">
    <source>
        <dbReference type="Proteomes" id="UP000275225"/>
    </source>
</evidence>
<name>A0A3N6W6A8_9ACTN</name>
<feature type="signal peptide" evidence="5">
    <location>
        <begin position="1"/>
        <end position="27"/>
    </location>
</feature>
<dbReference type="CDD" id="cd13639">
    <property type="entry name" value="PBP2_OpuAC_like"/>
    <property type="match status" value="1"/>
</dbReference>
<evidence type="ECO:0000256" key="4">
    <source>
        <dbReference type="ARBA" id="ARBA00023136"/>
    </source>
</evidence>
<evidence type="ECO:0000256" key="5">
    <source>
        <dbReference type="SAM" id="SignalP"/>
    </source>
</evidence>
<comment type="caution">
    <text evidence="7">The sequence shown here is derived from an EMBL/GenBank/DDBJ whole genome shotgun (WGS) entry which is preliminary data.</text>
</comment>
<evidence type="ECO:0000259" key="6">
    <source>
        <dbReference type="Pfam" id="PF04069"/>
    </source>
</evidence>
<proteinExistence type="predicted"/>
<dbReference type="Pfam" id="PF04069">
    <property type="entry name" value="OpuAC"/>
    <property type="match status" value="1"/>
</dbReference>
<evidence type="ECO:0000256" key="3">
    <source>
        <dbReference type="ARBA" id="ARBA00022475"/>
    </source>
</evidence>
<dbReference type="Gene3D" id="3.40.190.10">
    <property type="entry name" value="Periplasmic binding protein-like II"/>
    <property type="match status" value="1"/>
</dbReference>
<keyword evidence="8" id="KW-1185">Reference proteome</keyword>
<keyword evidence="5" id="KW-0732">Signal</keyword>